<gene>
    <name evidence="2" type="ORF">LR48_Vigan11g111900</name>
</gene>
<dbReference type="AlphaFoldDB" id="A0A0L9VSP0"/>
<name>A0A0L9VSP0_PHAAN</name>
<reference evidence="3" key="1">
    <citation type="journal article" date="2015" name="Proc. Natl. Acad. Sci. U.S.A.">
        <title>Genome sequencing of adzuki bean (Vigna angularis) provides insight into high starch and low fat accumulation and domestication.</title>
        <authorList>
            <person name="Yang K."/>
            <person name="Tian Z."/>
            <person name="Chen C."/>
            <person name="Luo L."/>
            <person name="Zhao B."/>
            <person name="Wang Z."/>
            <person name="Yu L."/>
            <person name="Li Y."/>
            <person name="Sun Y."/>
            <person name="Li W."/>
            <person name="Chen Y."/>
            <person name="Li Y."/>
            <person name="Zhang Y."/>
            <person name="Ai D."/>
            <person name="Zhao J."/>
            <person name="Shang C."/>
            <person name="Ma Y."/>
            <person name="Wu B."/>
            <person name="Wang M."/>
            <person name="Gao L."/>
            <person name="Sun D."/>
            <person name="Zhang P."/>
            <person name="Guo F."/>
            <person name="Wang W."/>
            <person name="Li Y."/>
            <person name="Wang J."/>
            <person name="Varshney R.K."/>
            <person name="Wang J."/>
            <person name="Ling H.Q."/>
            <person name="Wan P."/>
        </authorList>
    </citation>
    <scope>NUCLEOTIDE SEQUENCE</scope>
    <source>
        <strain evidence="3">cv. Jingnong 6</strain>
    </source>
</reference>
<sequence length="109" mass="12746">MNPRGGAAATTSRERKMCQSFRSRLPSYKSEPTLRSEKESSLHAKQEPELEKRKRRFASLTTRRNKTRRKEKDEDGCFPLLVKPRQRSEEENKTLAERTPRARESNNAI</sequence>
<accession>A0A0L9VSP0</accession>
<proteinExistence type="predicted"/>
<dbReference type="Gramene" id="KOM58085">
    <property type="protein sequence ID" value="KOM58085"/>
    <property type="gene ID" value="LR48_Vigan11g111900"/>
</dbReference>
<evidence type="ECO:0000313" key="2">
    <source>
        <dbReference type="EMBL" id="KOM58085.1"/>
    </source>
</evidence>
<feature type="compositionally biased region" description="Basic and acidic residues" evidence="1">
    <location>
        <begin position="86"/>
        <end position="109"/>
    </location>
</feature>
<dbReference type="Proteomes" id="UP000053144">
    <property type="component" value="Chromosome 11"/>
</dbReference>
<protein>
    <submittedName>
        <fullName evidence="2">Uncharacterized protein</fullName>
    </submittedName>
</protein>
<feature type="compositionally biased region" description="Basic residues" evidence="1">
    <location>
        <begin position="53"/>
        <end position="69"/>
    </location>
</feature>
<evidence type="ECO:0000256" key="1">
    <source>
        <dbReference type="SAM" id="MobiDB-lite"/>
    </source>
</evidence>
<organism evidence="2 3">
    <name type="scientific">Phaseolus angularis</name>
    <name type="common">Azuki bean</name>
    <name type="synonym">Vigna angularis</name>
    <dbReference type="NCBI Taxonomy" id="3914"/>
    <lineage>
        <taxon>Eukaryota</taxon>
        <taxon>Viridiplantae</taxon>
        <taxon>Streptophyta</taxon>
        <taxon>Embryophyta</taxon>
        <taxon>Tracheophyta</taxon>
        <taxon>Spermatophyta</taxon>
        <taxon>Magnoliopsida</taxon>
        <taxon>eudicotyledons</taxon>
        <taxon>Gunneridae</taxon>
        <taxon>Pentapetalae</taxon>
        <taxon>rosids</taxon>
        <taxon>fabids</taxon>
        <taxon>Fabales</taxon>
        <taxon>Fabaceae</taxon>
        <taxon>Papilionoideae</taxon>
        <taxon>50 kb inversion clade</taxon>
        <taxon>NPAAA clade</taxon>
        <taxon>indigoferoid/millettioid clade</taxon>
        <taxon>Phaseoleae</taxon>
        <taxon>Vigna</taxon>
    </lineage>
</organism>
<feature type="compositionally biased region" description="Basic and acidic residues" evidence="1">
    <location>
        <begin position="32"/>
        <end position="52"/>
    </location>
</feature>
<feature type="region of interest" description="Disordered" evidence="1">
    <location>
        <begin position="1"/>
        <end position="109"/>
    </location>
</feature>
<dbReference type="EMBL" id="CM003381">
    <property type="protein sequence ID" value="KOM58085.1"/>
    <property type="molecule type" value="Genomic_DNA"/>
</dbReference>
<evidence type="ECO:0000313" key="3">
    <source>
        <dbReference type="Proteomes" id="UP000053144"/>
    </source>
</evidence>